<dbReference type="InterPro" id="IPR006707">
    <property type="entry name" value="T7SS_EccD"/>
</dbReference>
<sequence length="382" mass="41029">MVEDLADAAVIHNKRKSAQWDHDALKPIAYQMIWLVLAFATAFCALTWFHEPSWWTLSALAACALAPAAATVWLRRRNTDLSDRCGVAAIAPLALAVAAVNPGGYGAPRVLLAALVLTAWSLLSAAVWHSRFRATHTGVVATSLGVASACAARIWWHWPNLTLGCALIIAALLLAHYSPALAAVSAKWPLPYVPSPGERLPDAPTRKVLAELPRKTAATNAYLVGFVAASVLLQVIGSVLLVWRPDRPTAGTSVEDWAWLSDPLTWWFLVATALVVPLRMRIWKARTACVWFLISPVLTAAALAVSFTATGHVVAGRWALGVVIALSGVIAAAAAMRKPIELSIMQRGILDWIENILLATVLPTAVWLLGLVMLVANLGLLR</sequence>
<dbReference type="EMBL" id="LQYE01000007">
    <property type="protein sequence ID" value="OAT69310.1"/>
    <property type="molecule type" value="Genomic_DNA"/>
</dbReference>
<evidence type="ECO:0000313" key="4">
    <source>
        <dbReference type="Proteomes" id="UP000186919"/>
    </source>
</evidence>
<feature type="transmembrane region" description="Helical" evidence="1">
    <location>
        <begin position="54"/>
        <end position="74"/>
    </location>
</feature>
<proteinExistence type="predicted"/>
<keyword evidence="1" id="KW-0472">Membrane</keyword>
<evidence type="ECO:0000256" key="1">
    <source>
        <dbReference type="SAM" id="Phobius"/>
    </source>
</evidence>
<dbReference type="InterPro" id="IPR044049">
    <property type="entry name" value="EccD_transm"/>
</dbReference>
<feature type="transmembrane region" description="Helical" evidence="1">
    <location>
        <begin position="86"/>
        <end position="104"/>
    </location>
</feature>
<feature type="transmembrane region" description="Helical" evidence="1">
    <location>
        <begin position="221"/>
        <end position="244"/>
    </location>
</feature>
<evidence type="ECO:0000259" key="2">
    <source>
        <dbReference type="Pfam" id="PF19053"/>
    </source>
</evidence>
<protein>
    <recommendedName>
        <fullName evidence="2">EccD-like transmembrane domain-containing protein</fullName>
    </recommendedName>
</protein>
<feature type="transmembrane region" description="Helical" evidence="1">
    <location>
        <begin position="135"/>
        <end position="155"/>
    </location>
</feature>
<dbReference type="Proteomes" id="UP000186919">
    <property type="component" value="Unassembled WGS sequence"/>
</dbReference>
<feature type="domain" description="EccD-like transmembrane" evidence="2">
    <location>
        <begin position="35"/>
        <end position="375"/>
    </location>
</feature>
<feature type="transmembrane region" description="Helical" evidence="1">
    <location>
        <begin position="315"/>
        <end position="335"/>
    </location>
</feature>
<reference evidence="3 4" key="1">
    <citation type="submission" date="2016-01" db="EMBL/GenBank/DDBJ databases">
        <title>Mycobacterium immunogenum strain CD11_6 genome sequencing and assembly.</title>
        <authorList>
            <person name="Kaur G."/>
            <person name="Nair G.R."/>
            <person name="Mayilraj S."/>
        </authorList>
    </citation>
    <scope>NUCLEOTIDE SEQUENCE [LARGE SCALE GENOMIC DNA]</scope>
    <source>
        <strain evidence="3 4">CD11-6</strain>
    </source>
</reference>
<feature type="transmembrane region" description="Helical" evidence="1">
    <location>
        <begin position="289"/>
        <end position="309"/>
    </location>
</feature>
<accession>A0A179VBR3</accession>
<gene>
    <name evidence="3" type="ORF">AWB85_21330</name>
</gene>
<feature type="transmembrane region" description="Helical" evidence="1">
    <location>
        <begin position="356"/>
        <end position="380"/>
    </location>
</feature>
<name>A0A179VBR3_9MYCO</name>
<comment type="caution">
    <text evidence="3">The sequence shown here is derived from an EMBL/GenBank/DDBJ whole genome shotgun (WGS) entry which is preliminary data.</text>
</comment>
<dbReference type="Pfam" id="PF19053">
    <property type="entry name" value="EccD"/>
    <property type="match status" value="1"/>
</dbReference>
<keyword evidence="1" id="KW-0812">Transmembrane</keyword>
<dbReference type="NCBIfam" id="TIGR03920">
    <property type="entry name" value="T7SS_EccD"/>
    <property type="match status" value="1"/>
</dbReference>
<feature type="transmembrane region" description="Helical" evidence="1">
    <location>
        <begin position="28"/>
        <end position="48"/>
    </location>
</feature>
<keyword evidence="1" id="KW-1133">Transmembrane helix</keyword>
<feature type="transmembrane region" description="Helical" evidence="1">
    <location>
        <begin position="161"/>
        <end position="184"/>
    </location>
</feature>
<evidence type="ECO:0000313" key="3">
    <source>
        <dbReference type="EMBL" id="OAT69310.1"/>
    </source>
</evidence>
<organism evidence="3 4">
    <name type="scientific">Mycobacteroides immunogenum</name>
    <dbReference type="NCBI Taxonomy" id="83262"/>
    <lineage>
        <taxon>Bacteria</taxon>
        <taxon>Bacillati</taxon>
        <taxon>Actinomycetota</taxon>
        <taxon>Actinomycetes</taxon>
        <taxon>Mycobacteriales</taxon>
        <taxon>Mycobacteriaceae</taxon>
        <taxon>Mycobacteroides</taxon>
    </lineage>
</organism>
<feature type="transmembrane region" description="Helical" evidence="1">
    <location>
        <begin position="110"/>
        <end position="128"/>
    </location>
</feature>
<feature type="transmembrane region" description="Helical" evidence="1">
    <location>
        <begin position="264"/>
        <end position="282"/>
    </location>
</feature>
<dbReference type="AlphaFoldDB" id="A0A179VBR3"/>